<name>A0A165H8B4_9BACL</name>
<dbReference type="PROSITE" id="PS50106">
    <property type="entry name" value="PDZ"/>
    <property type="match status" value="1"/>
</dbReference>
<feature type="active site" evidence="1">
    <location>
        <position position="289"/>
    </location>
</feature>
<feature type="domain" description="Lon proteolytic" evidence="4">
    <location>
        <begin position="238"/>
        <end position="355"/>
    </location>
</feature>
<sequence>MYGAILEGSVLNNVKRIALTAVLLLFAAAALLPLDMYIQKPGGAYELSPLVEVKGGDSDDEGSLSLMTIALSKATPLTYAVSGLMDSRKIMKAGQVRRDGESEEEYNLRQLQLMEDSQINAIYVAYNRAGKPVTLETEGVIVLDVVEGSAADGNLKAGDLITGVEGEPVVSSDGFAEMVASVPTGDSIRLSILRDDEEMEEEISPGTIPGTGGRKGLGVSYAAKRMIETDPEVEIETEDIGGPSAGLMFTLEIMNQLMDEDLTKGYRVAGTGEMNEDGTVGRIGGIDFKVMAADREDIEIFFAPDDEITDEMRERIPGIRSNYETAAETAEKIGTDMKIVPVKTIDDALDYLEALNTKRK</sequence>
<dbReference type="Pfam" id="PF13180">
    <property type="entry name" value="PDZ_2"/>
    <property type="match status" value="1"/>
</dbReference>
<dbReference type="EMBL" id="LQNT01000009">
    <property type="protein sequence ID" value="KZE39079.1"/>
    <property type="molecule type" value="Genomic_DNA"/>
</dbReference>
<comment type="similarity">
    <text evidence="1">Belongs to the peptidase S16 family.</text>
</comment>
<keyword evidence="1" id="KW-0720">Serine protease</keyword>
<reference evidence="5 6" key="1">
    <citation type="submission" date="2016-01" db="EMBL/GenBank/DDBJ databases">
        <title>Whole genome sequencing of Bhargavaea cecembensis T14.</title>
        <authorList>
            <person name="Hong K.W."/>
        </authorList>
    </citation>
    <scope>NUCLEOTIDE SEQUENCE [LARGE SCALE GENOMIC DNA]</scope>
    <source>
        <strain evidence="5 6">T14</strain>
    </source>
</reference>
<dbReference type="InterPro" id="IPR027065">
    <property type="entry name" value="Lon_Prtase"/>
</dbReference>
<keyword evidence="2" id="KW-1133">Transmembrane helix</keyword>
<dbReference type="GO" id="GO:0005524">
    <property type="term" value="F:ATP binding"/>
    <property type="evidence" value="ECO:0007669"/>
    <property type="project" value="InterPro"/>
</dbReference>
<dbReference type="InterPro" id="IPR020568">
    <property type="entry name" value="Ribosomal_Su5_D2-typ_SF"/>
</dbReference>
<evidence type="ECO:0000256" key="1">
    <source>
        <dbReference type="PROSITE-ProRule" id="PRU01122"/>
    </source>
</evidence>
<dbReference type="InterPro" id="IPR008269">
    <property type="entry name" value="Lon_proteolytic"/>
</dbReference>
<evidence type="ECO:0000259" key="4">
    <source>
        <dbReference type="PROSITE" id="PS51786"/>
    </source>
</evidence>
<comment type="catalytic activity">
    <reaction evidence="1">
        <text>Hydrolysis of proteins in presence of ATP.</text>
        <dbReference type="EC" id="3.4.21.53"/>
    </reaction>
</comment>
<dbReference type="EC" id="3.4.21.53" evidence="1"/>
<dbReference type="AlphaFoldDB" id="A0A165H8B4"/>
<evidence type="ECO:0000313" key="6">
    <source>
        <dbReference type="Proteomes" id="UP000076490"/>
    </source>
</evidence>
<dbReference type="GO" id="GO:0004176">
    <property type="term" value="F:ATP-dependent peptidase activity"/>
    <property type="evidence" value="ECO:0007669"/>
    <property type="project" value="UniProtKB-UniRule"/>
</dbReference>
<dbReference type="PROSITE" id="PS51786">
    <property type="entry name" value="LON_PROTEOLYTIC"/>
    <property type="match status" value="1"/>
</dbReference>
<dbReference type="GO" id="GO:0006508">
    <property type="term" value="P:proteolysis"/>
    <property type="evidence" value="ECO:0007669"/>
    <property type="project" value="UniProtKB-KW"/>
</dbReference>
<dbReference type="InterPro" id="IPR036034">
    <property type="entry name" value="PDZ_sf"/>
</dbReference>
<dbReference type="Gene3D" id="3.30.230.10">
    <property type="match status" value="1"/>
</dbReference>
<dbReference type="Proteomes" id="UP000076490">
    <property type="component" value="Unassembled WGS sequence"/>
</dbReference>
<feature type="transmembrane region" description="Helical" evidence="2">
    <location>
        <begin position="17"/>
        <end position="38"/>
    </location>
</feature>
<feature type="domain" description="PDZ" evidence="3">
    <location>
        <begin position="110"/>
        <end position="196"/>
    </location>
</feature>
<accession>A0A165H8B4</accession>
<comment type="caution">
    <text evidence="5">The sequence shown here is derived from an EMBL/GenBank/DDBJ whole genome shotgun (WGS) entry which is preliminary data.</text>
</comment>
<dbReference type="Pfam" id="PF05362">
    <property type="entry name" value="Lon_C"/>
    <property type="match status" value="1"/>
</dbReference>
<proteinExistence type="inferred from homology"/>
<dbReference type="SUPFAM" id="SSF50156">
    <property type="entry name" value="PDZ domain-like"/>
    <property type="match status" value="1"/>
</dbReference>
<evidence type="ECO:0000313" key="5">
    <source>
        <dbReference type="EMBL" id="KZE39079.1"/>
    </source>
</evidence>
<protein>
    <recommendedName>
        <fullName evidence="1">endopeptidase La</fullName>
        <ecNumber evidence="1">3.4.21.53</ecNumber>
    </recommendedName>
</protein>
<keyword evidence="2" id="KW-0472">Membrane</keyword>
<keyword evidence="1" id="KW-0645">Protease</keyword>
<dbReference type="GO" id="GO:0004252">
    <property type="term" value="F:serine-type endopeptidase activity"/>
    <property type="evidence" value="ECO:0007669"/>
    <property type="project" value="UniProtKB-UniRule"/>
</dbReference>
<dbReference type="SMART" id="SM00228">
    <property type="entry name" value="PDZ"/>
    <property type="match status" value="1"/>
</dbReference>
<feature type="active site" evidence="1">
    <location>
        <position position="244"/>
    </location>
</feature>
<dbReference type="InterPro" id="IPR001478">
    <property type="entry name" value="PDZ"/>
</dbReference>
<dbReference type="SUPFAM" id="SSF54211">
    <property type="entry name" value="Ribosomal protein S5 domain 2-like"/>
    <property type="match status" value="1"/>
</dbReference>
<dbReference type="GO" id="GO:0030163">
    <property type="term" value="P:protein catabolic process"/>
    <property type="evidence" value="ECO:0007669"/>
    <property type="project" value="InterPro"/>
</dbReference>
<dbReference type="Gene3D" id="2.30.42.10">
    <property type="match status" value="1"/>
</dbReference>
<dbReference type="NCBIfam" id="NF041438">
    <property type="entry name" value="SepM_fam_S16"/>
    <property type="match status" value="1"/>
</dbReference>
<gene>
    <name evidence="5" type="ORF">AV656_04840</name>
</gene>
<organism evidence="5 6">
    <name type="scientific">Bhargavaea cecembensis</name>
    <dbReference type="NCBI Taxonomy" id="394098"/>
    <lineage>
        <taxon>Bacteria</taxon>
        <taxon>Bacillati</taxon>
        <taxon>Bacillota</taxon>
        <taxon>Bacilli</taxon>
        <taxon>Bacillales</taxon>
        <taxon>Caryophanaceae</taxon>
        <taxon>Bhargavaea</taxon>
    </lineage>
</organism>
<keyword evidence="2" id="KW-0812">Transmembrane</keyword>
<evidence type="ECO:0000256" key="2">
    <source>
        <dbReference type="SAM" id="Phobius"/>
    </source>
</evidence>
<evidence type="ECO:0000259" key="3">
    <source>
        <dbReference type="PROSITE" id="PS50106"/>
    </source>
</evidence>
<keyword evidence="1" id="KW-0378">Hydrolase</keyword>
<dbReference type="PANTHER" id="PTHR10046">
    <property type="entry name" value="ATP DEPENDENT LON PROTEASE FAMILY MEMBER"/>
    <property type="match status" value="1"/>
</dbReference>
<dbReference type="InterPro" id="IPR014721">
    <property type="entry name" value="Ribsml_uS5_D2-typ_fold_subgr"/>
</dbReference>